<name>A0A926DYK8_9FIRM</name>
<dbReference type="AlphaFoldDB" id="A0A926DYK8"/>
<dbReference type="RefSeq" id="WP_249282446.1">
    <property type="nucleotide sequence ID" value="NZ_JACRST010000004.1"/>
</dbReference>
<gene>
    <name evidence="1" type="ORF">H8711_05020</name>
</gene>
<keyword evidence="2" id="KW-1185">Reference proteome</keyword>
<protein>
    <submittedName>
        <fullName evidence="1">Uncharacterized protein</fullName>
    </submittedName>
</protein>
<dbReference type="Proteomes" id="UP000653127">
    <property type="component" value="Unassembled WGS sequence"/>
</dbReference>
<proteinExistence type="predicted"/>
<accession>A0A926DYK8</accession>
<evidence type="ECO:0000313" key="2">
    <source>
        <dbReference type="Proteomes" id="UP000653127"/>
    </source>
</evidence>
<dbReference type="EMBL" id="JACRST010000004">
    <property type="protein sequence ID" value="MBC8546298.1"/>
    <property type="molecule type" value="Genomic_DNA"/>
</dbReference>
<evidence type="ECO:0000313" key="1">
    <source>
        <dbReference type="EMBL" id="MBC8546298.1"/>
    </source>
</evidence>
<sequence>MLELKKVDAEDALEAFCEASNLLYNEEYESYGAFDRGEPVGYCLFLLRDGRLTLIDAGARPEYGDALIDGLVRSVLGYARSCGVGPAEFAGSFDEAAFARLRAFGFANKLIEDIDKFLSTCKNCAK</sequence>
<organism evidence="1 2">
    <name type="scientific">Ligaoa zhengdingensis</name>
    <dbReference type="NCBI Taxonomy" id="2763658"/>
    <lineage>
        <taxon>Bacteria</taxon>
        <taxon>Bacillati</taxon>
        <taxon>Bacillota</taxon>
        <taxon>Clostridia</taxon>
        <taxon>Eubacteriales</taxon>
        <taxon>Oscillospiraceae</taxon>
        <taxon>Ligaoa</taxon>
    </lineage>
</organism>
<reference evidence="1" key="1">
    <citation type="submission" date="2020-08" db="EMBL/GenBank/DDBJ databases">
        <title>Genome public.</title>
        <authorList>
            <person name="Liu C."/>
            <person name="Sun Q."/>
        </authorList>
    </citation>
    <scope>NUCLEOTIDE SEQUENCE</scope>
    <source>
        <strain evidence="1">NSJ-31</strain>
    </source>
</reference>
<comment type="caution">
    <text evidence="1">The sequence shown here is derived from an EMBL/GenBank/DDBJ whole genome shotgun (WGS) entry which is preliminary data.</text>
</comment>